<dbReference type="RefSeq" id="WP_344685667.1">
    <property type="nucleotide sequence ID" value="NZ_BAAAUX010000032.1"/>
</dbReference>
<name>A0ABN3VLZ8_9PSEU</name>
<gene>
    <name evidence="2" type="ORF">GCM10010470_61000</name>
</gene>
<dbReference type="InterPro" id="IPR029058">
    <property type="entry name" value="AB_hydrolase_fold"/>
</dbReference>
<dbReference type="Gene3D" id="3.40.50.1820">
    <property type="entry name" value="alpha/beta hydrolase"/>
    <property type="match status" value="1"/>
</dbReference>
<reference evidence="2 3" key="1">
    <citation type="journal article" date="2019" name="Int. J. Syst. Evol. Microbiol.">
        <title>The Global Catalogue of Microorganisms (GCM) 10K type strain sequencing project: providing services to taxonomists for standard genome sequencing and annotation.</title>
        <authorList>
            <consortium name="The Broad Institute Genomics Platform"/>
            <consortium name="The Broad Institute Genome Sequencing Center for Infectious Disease"/>
            <person name="Wu L."/>
            <person name="Ma J."/>
        </authorList>
    </citation>
    <scope>NUCLEOTIDE SEQUENCE [LARGE SCALE GENOMIC DNA]</scope>
    <source>
        <strain evidence="2 3">JCM 9383</strain>
    </source>
</reference>
<dbReference type="Proteomes" id="UP001500979">
    <property type="component" value="Unassembled WGS sequence"/>
</dbReference>
<evidence type="ECO:0000313" key="3">
    <source>
        <dbReference type="Proteomes" id="UP001500979"/>
    </source>
</evidence>
<organism evidence="2 3">
    <name type="scientific">Saccharopolyspora taberi</name>
    <dbReference type="NCBI Taxonomy" id="60895"/>
    <lineage>
        <taxon>Bacteria</taxon>
        <taxon>Bacillati</taxon>
        <taxon>Actinomycetota</taxon>
        <taxon>Actinomycetes</taxon>
        <taxon>Pseudonocardiales</taxon>
        <taxon>Pseudonocardiaceae</taxon>
        <taxon>Saccharopolyspora</taxon>
    </lineage>
</organism>
<keyword evidence="3" id="KW-1185">Reference proteome</keyword>
<proteinExistence type="predicted"/>
<evidence type="ECO:0000313" key="2">
    <source>
        <dbReference type="EMBL" id="GAA2817407.1"/>
    </source>
</evidence>
<comment type="caution">
    <text evidence="2">The sequence shown here is derived from an EMBL/GenBank/DDBJ whole genome shotgun (WGS) entry which is preliminary data.</text>
</comment>
<dbReference type="EMBL" id="BAAAUX010000032">
    <property type="protein sequence ID" value="GAA2817407.1"/>
    <property type="molecule type" value="Genomic_DNA"/>
</dbReference>
<feature type="domain" description="AB hydrolase-1" evidence="1">
    <location>
        <begin position="25"/>
        <end position="256"/>
    </location>
</feature>
<accession>A0ABN3VLZ8</accession>
<dbReference type="SUPFAM" id="SSF53474">
    <property type="entry name" value="alpha/beta-Hydrolases"/>
    <property type="match status" value="1"/>
</dbReference>
<protein>
    <submittedName>
        <fullName evidence="2">Alpha/beta hydrolase</fullName>
    </submittedName>
</protein>
<evidence type="ECO:0000259" key="1">
    <source>
        <dbReference type="Pfam" id="PF12697"/>
    </source>
</evidence>
<dbReference type="GO" id="GO:0016787">
    <property type="term" value="F:hydrolase activity"/>
    <property type="evidence" value="ECO:0007669"/>
    <property type="project" value="UniProtKB-KW"/>
</dbReference>
<dbReference type="InterPro" id="IPR000073">
    <property type="entry name" value="AB_hydrolase_1"/>
</dbReference>
<sequence>MNLDVPGASLHYEVRGEGPLVALIGAPMNADAFAPLAELLATDHTVLTSDPRGIRRSRVDDPDADSTPELRADDLSRLIAHVDAGPATVFGSSGGAVTALALTQARPEQVRTVIAHEPPLDELLPDRDQLRADTEDCCATYLAGDVLGGWRKFFELANLAIPAEVVEQMFGGERDPRDVADEHFWFAHEMRHSTFWQPDLEILRSVPSRVVVGIGEDSTGELCDRTSRALAKELGAEPTFFPGGHIGFVDDPAGFVPRLREVLRGS</sequence>
<dbReference type="Pfam" id="PF12697">
    <property type="entry name" value="Abhydrolase_6"/>
    <property type="match status" value="1"/>
</dbReference>
<keyword evidence="2" id="KW-0378">Hydrolase</keyword>